<dbReference type="Proteomes" id="UP000011661">
    <property type="component" value="Unassembled WGS sequence"/>
</dbReference>
<evidence type="ECO:0000256" key="2">
    <source>
        <dbReference type="SAM" id="Phobius"/>
    </source>
</evidence>
<accession>L9W6Z4</accession>
<feature type="transmembrane region" description="Helical" evidence="2">
    <location>
        <begin position="239"/>
        <end position="258"/>
    </location>
</feature>
<protein>
    <submittedName>
        <fullName evidence="3">Uncharacterized protein</fullName>
    </submittedName>
</protein>
<reference evidence="3 4" key="1">
    <citation type="journal article" date="2014" name="PLoS Genet.">
        <title>Phylogenetically driven sequencing of extremely halophilic archaea reveals strategies for static and dynamic osmo-response.</title>
        <authorList>
            <person name="Becker E.A."/>
            <person name="Seitzer P.M."/>
            <person name="Tritt A."/>
            <person name="Larsen D."/>
            <person name="Krusor M."/>
            <person name="Yao A.I."/>
            <person name="Wu D."/>
            <person name="Madern D."/>
            <person name="Eisen J.A."/>
            <person name="Darling A.E."/>
            <person name="Facciotti M.T."/>
        </authorList>
    </citation>
    <scope>NUCLEOTIDE SEQUENCE [LARGE SCALE GENOMIC DNA]</scope>
    <source>
        <strain evidence="3 4">JCM 14089</strain>
    </source>
</reference>
<keyword evidence="2" id="KW-0472">Membrane</keyword>
<name>L9W6Z4_9EURY</name>
<feature type="region of interest" description="Disordered" evidence="1">
    <location>
        <begin position="1"/>
        <end position="51"/>
    </location>
</feature>
<dbReference type="eggNOG" id="ENOG502N5TU">
    <property type="taxonomic scope" value="Archaea"/>
</dbReference>
<dbReference type="PATRIC" id="fig|1230460.4.peg.1761"/>
<evidence type="ECO:0000256" key="1">
    <source>
        <dbReference type="SAM" id="MobiDB-lite"/>
    </source>
</evidence>
<sequence length="261" mass="28178">MSMLEVEPVTDSTDDDEIEIEIERETRSPTADRSARTDERPPPSDAVDATAPERALEDELGRIDLLTTPDGYVEGRVTGLESVDDRTVRLEVTLPHDEVAVFTLEKPIPWSEQYLLARIVEDVGYDAASIGHLVGESIYLARIDRDTRAGEDAWWTPLTRRAGDAVVASLMGDRYRLEEPHSPEWRLVDPLERPSTGDDDTTAAATRVVAAGLIVLGSLVAAAGAVFGATGGLVVSSAVLGYALPGLVLAWFGLAILLDES</sequence>
<keyword evidence="2" id="KW-1133">Transmembrane helix</keyword>
<dbReference type="EMBL" id="AOHX01000037">
    <property type="protein sequence ID" value="ELY45011.1"/>
    <property type="molecule type" value="Genomic_DNA"/>
</dbReference>
<dbReference type="OrthoDB" id="267584at2157"/>
<dbReference type="AlphaFoldDB" id="L9W6Z4"/>
<feature type="compositionally biased region" description="Basic and acidic residues" evidence="1">
    <location>
        <begin position="33"/>
        <end position="42"/>
    </location>
</feature>
<evidence type="ECO:0000313" key="3">
    <source>
        <dbReference type="EMBL" id="ELY45011.1"/>
    </source>
</evidence>
<keyword evidence="4" id="KW-1185">Reference proteome</keyword>
<proteinExistence type="predicted"/>
<keyword evidence="2" id="KW-0812">Transmembrane</keyword>
<organism evidence="3 4">
    <name type="scientific">Natronorubrum sulfidifaciens JCM 14089</name>
    <dbReference type="NCBI Taxonomy" id="1230460"/>
    <lineage>
        <taxon>Archaea</taxon>
        <taxon>Methanobacteriati</taxon>
        <taxon>Methanobacteriota</taxon>
        <taxon>Stenosarchaea group</taxon>
        <taxon>Halobacteria</taxon>
        <taxon>Halobacteriales</taxon>
        <taxon>Natrialbaceae</taxon>
        <taxon>Natronorubrum</taxon>
    </lineage>
</organism>
<gene>
    <name evidence="3" type="ORF">C495_08720</name>
</gene>
<evidence type="ECO:0000313" key="4">
    <source>
        <dbReference type="Proteomes" id="UP000011661"/>
    </source>
</evidence>
<comment type="caution">
    <text evidence="3">The sequence shown here is derived from an EMBL/GenBank/DDBJ whole genome shotgun (WGS) entry which is preliminary data.</text>
</comment>
<feature type="transmembrane region" description="Helical" evidence="2">
    <location>
        <begin position="208"/>
        <end position="227"/>
    </location>
</feature>